<reference evidence="2" key="1">
    <citation type="submission" date="2019-12" db="EMBL/GenBank/DDBJ databases">
        <title>Comparative genomics gives insights into the taxonomy of the Azoarcus-Aromatoleum group and reveals separate origins of nif in the plant-associated Azoarcus and non-plant-associated Aromatoleum sub-groups.</title>
        <authorList>
            <person name="Lafos M."/>
            <person name="Maluk M."/>
            <person name="Batista M."/>
            <person name="Junghare M."/>
            <person name="Carmona M."/>
            <person name="Faoro H."/>
            <person name="Cruz L.M."/>
            <person name="Battistoni F."/>
            <person name="De Souza E."/>
            <person name="Pedrosa F."/>
            <person name="Chen W.-M."/>
            <person name="Poole P.S."/>
            <person name="Dixon R.A."/>
            <person name="James E.K."/>
        </authorList>
    </citation>
    <scope>NUCLEOTIDE SEQUENCE</scope>
    <source>
        <strain evidence="2">U120</strain>
    </source>
</reference>
<name>A0ABX1N630_9RHOO</name>
<dbReference type="NCBIfam" id="TIGR01841">
    <property type="entry name" value="phasin"/>
    <property type="match status" value="1"/>
</dbReference>
<dbReference type="Proteomes" id="UP000601990">
    <property type="component" value="Unassembled WGS sequence"/>
</dbReference>
<organism evidence="2 3">
    <name type="scientific">Aromatoleum buckelii</name>
    <dbReference type="NCBI Taxonomy" id="200254"/>
    <lineage>
        <taxon>Bacteria</taxon>
        <taxon>Pseudomonadati</taxon>
        <taxon>Pseudomonadota</taxon>
        <taxon>Betaproteobacteria</taxon>
        <taxon>Rhodocyclales</taxon>
        <taxon>Rhodocyclaceae</taxon>
        <taxon>Aromatoleum</taxon>
    </lineage>
</organism>
<dbReference type="EMBL" id="WTVH01000035">
    <property type="protein sequence ID" value="NMF94729.1"/>
    <property type="molecule type" value="Genomic_DNA"/>
</dbReference>
<evidence type="ECO:0000259" key="1">
    <source>
        <dbReference type="Pfam" id="PF09361"/>
    </source>
</evidence>
<dbReference type="InterPro" id="IPR010127">
    <property type="entry name" value="Phasin_subfam-1"/>
</dbReference>
<dbReference type="RefSeq" id="WP_169199945.1">
    <property type="nucleotide sequence ID" value="NZ_WTVH02000001.1"/>
</dbReference>
<sequence>MNAIATPEQFAAASQTTIEVLTTLANAAFTQVERLTALNLNTARSAVEESVITARTMLAVKNPQDLVGLQTTTQPMLDKAVAYGRSVYEIAVDAQQEFAKLCEAQVNQRNKTFTEMLDKAAKSAPAGSEAMFAGLKLTLDAAHSMYEHVNKATKQVTEIAESNFAAVTEAALKATKTAAGASA</sequence>
<gene>
    <name evidence="2" type="primary">phaP</name>
    <name evidence="2" type="ORF">GO608_15520</name>
</gene>
<dbReference type="Pfam" id="PF09361">
    <property type="entry name" value="Phasin_2"/>
    <property type="match status" value="1"/>
</dbReference>
<feature type="domain" description="Phasin" evidence="1">
    <location>
        <begin position="8"/>
        <end position="106"/>
    </location>
</feature>
<protein>
    <submittedName>
        <fullName evidence="2">TIGR01841 family phasin</fullName>
    </submittedName>
</protein>
<keyword evidence="3" id="KW-1185">Reference proteome</keyword>
<dbReference type="InterPro" id="IPR018968">
    <property type="entry name" value="Phasin"/>
</dbReference>
<proteinExistence type="predicted"/>
<comment type="caution">
    <text evidence="2">The sequence shown here is derived from an EMBL/GenBank/DDBJ whole genome shotgun (WGS) entry which is preliminary data.</text>
</comment>
<evidence type="ECO:0000313" key="2">
    <source>
        <dbReference type="EMBL" id="NMF94729.1"/>
    </source>
</evidence>
<accession>A0ABX1N630</accession>
<evidence type="ECO:0000313" key="3">
    <source>
        <dbReference type="Proteomes" id="UP000601990"/>
    </source>
</evidence>